<evidence type="ECO:0000313" key="3">
    <source>
        <dbReference type="Proteomes" id="UP000249377"/>
    </source>
</evidence>
<dbReference type="GO" id="GO:0042173">
    <property type="term" value="P:regulation of sporulation resulting in formation of a cellular spore"/>
    <property type="evidence" value="ECO:0007669"/>
    <property type="project" value="InterPro"/>
</dbReference>
<dbReference type="GO" id="GO:0005737">
    <property type="term" value="C:cytoplasm"/>
    <property type="evidence" value="ECO:0007669"/>
    <property type="project" value="InterPro"/>
</dbReference>
<dbReference type="InterPro" id="IPR016032">
    <property type="entry name" value="Sig_transdc_resp-reg_C-effctor"/>
</dbReference>
<dbReference type="GO" id="GO:0005509">
    <property type="term" value="F:calcium ion binding"/>
    <property type="evidence" value="ECO:0007669"/>
    <property type="project" value="InterPro"/>
</dbReference>
<dbReference type="Pfam" id="PF08769">
    <property type="entry name" value="Spo0A_C"/>
    <property type="match status" value="1"/>
</dbReference>
<comment type="caution">
    <text evidence="2">The sequence shown here is derived from an EMBL/GenBank/DDBJ whole genome shotgun (WGS) entry which is preliminary data.</text>
</comment>
<dbReference type="SUPFAM" id="SSF46894">
    <property type="entry name" value="C-terminal effector domain of the bipartite response regulators"/>
    <property type="match status" value="1"/>
</dbReference>
<dbReference type="InterPro" id="IPR014879">
    <property type="entry name" value="Spo0A_C"/>
</dbReference>
<keyword evidence="3" id="KW-1185">Reference proteome</keyword>
<name>A0A328ULR2_9FIRM</name>
<dbReference type="AlphaFoldDB" id="A0A328ULR2"/>
<protein>
    <recommendedName>
        <fullName evidence="1">Sporulation initiation factor Spo0A C-terminal domain-containing protein</fullName>
    </recommendedName>
</protein>
<reference evidence="2 3" key="1">
    <citation type="submission" date="2018-06" db="EMBL/GenBank/DDBJ databases">
        <title>Noncontiguous genome sequence of Ruminococcaceae bacterium ASD2818.</title>
        <authorList>
            <person name="Chaplin A.V."/>
            <person name="Sokolova S.R."/>
            <person name="Kochetkova T.O."/>
            <person name="Goltsov A.Y."/>
            <person name="Trofimov D.Y."/>
            <person name="Efimov B.A."/>
        </authorList>
    </citation>
    <scope>NUCLEOTIDE SEQUENCE [LARGE SCALE GENOMIC DNA]</scope>
    <source>
        <strain evidence="2 3">ASD2818</strain>
    </source>
</reference>
<dbReference type="InterPro" id="IPR036388">
    <property type="entry name" value="WH-like_DNA-bd_sf"/>
</dbReference>
<proteinExistence type="predicted"/>
<evidence type="ECO:0000313" key="2">
    <source>
        <dbReference type="EMBL" id="RAQ29905.1"/>
    </source>
</evidence>
<accession>A0A328ULR2</accession>
<organism evidence="2 3">
    <name type="scientific">Hydrogeniiclostridium mannosilyticum</name>
    <dbReference type="NCBI Taxonomy" id="2764322"/>
    <lineage>
        <taxon>Bacteria</taxon>
        <taxon>Bacillati</taxon>
        <taxon>Bacillota</taxon>
        <taxon>Clostridia</taxon>
        <taxon>Eubacteriales</taxon>
        <taxon>Acutalibacteraceae</taxon>
        <taxon>Hydrogeniiclostridium</taxon>
    </lineage>
</organism>
<evidence type="ECO:0000259" key="1">
    <source>
        <dbReference type="Pfam" id="PF08769"/>
    </source>
</evidence>
<dbReference type="GO" id="GO:0003677">
    <property type="term" value="F:DNA binding"/>
    <property type="evidence" value="ECO:0007669"/>
    <property type="project" value="InterPro"/>
</dbReference>
<dbReference type="EMBL" id="QLYR01000002">
    <property type="protein sequence ID" value="RAQ29905.1"/>
    <property type="molecule type" value="Genomic_DNA"/>
</dbReference>
<dbReference type="Gene3D" id="1.10.10.10">
    <property type="entry name" value="Winged helix-like DNA-binding domain superfamily/Winged helix DNA-binding domain"/>
    <property type="match status" value="1"/>
</dbReference>
<feature type="domain" description="Sporulation initiation factor Spo0A C-terminal" evidence="1">
    <location>
        <begin position="21"/>
        <end position="120"/>
    </location>
</feature>
<dbReference type="Proteomes" id="UP000249377">
    <property type="component" value="Unassembled WGS sequence"/>
</dbReference>
<dbReference type="GO" id="GO:0003700">
    <property type="term" value="F:DNA-binding transcription factor activity"/>
    <property type="evidence" value="ECO:0007669"/>
    <property type="project" value="InterPro"/>
</dbReference>
<gene>
    <name evidence="2" type="ORF">DPQ25_06380</name>
</gene>
<sequence length="126" mass="14870">MSYYVFSLNWRRIKMTETIEIRTLLMSLGIGPKYRGFQYTIYAVTLTLEDEERLFSVTRSLYGDVAAHFSTTWNCVERNIRTVIAVCWKNNREKLEEIAGYHMTKQPTPADFISILYNHLYRKISA</sequence>